<gene>
    <name evidence="3" type="ORF">MYP_2714</name>
</gene>
<dbReference type="InterPro" id="IPR011250">
    <property type="entry name" value="OMP/PagP_B-barrel"/>
</dbReference>
<dbReference type="Pfam" id="PF13568">
    <property type="entry name" value="OMP_b-brl_2"/>
    <property type="match status" value="1"/>
</dbReference>
<accession>A0A098LEX2</accession>
<evidence type="ECO:0000259" key="2">
    <source>
        <dbReference type="Pfam" id="PF13568"/>
    </source>
</evidence>
<dbReference type="AlphaFoldDB" id="A0A098LEX2"/>
<comment type="caution">
    <text evidence="3">The sequence shown here is derived from an EMBL/GenBank/DDBJ whole genome shotgun (WGS) entry which is preliminary data.</text>
</comment>
<protein>
    <recommendedName>
        <fullName evidence="2">Outer membrane protein beta-barrel domain-containing protein</fullName>
    </recommendedName>
</protein>
<dbReference type="InterPro" id="IPR025665">
    <property type="entry name" value="Beta-barrel_OMP_2"/>
</dbReference>
<evidence type="ECO:0000313" key="4">
    <source>
        <dbReference type="Proteomes" id="UP000030185"/>
    </source>
</evidence>
<dbReference type="Gene3D" id="2.40.160.20">
    <property type="match status" value="1"/>
</dbReference>
<feature type="domain" description="Outer membrane protein beta-barrel" evidence="2">
    <location>
        <begin position="11"/>
        <end position="230"/>
    </location>
</feature>
<dbReference type="STRING" id="153721.MYP_2714"/>
<evidence type="ECO:0000313" key="3">
    <source>
        <dbReference type="EMBL" id="GAL85485.1"/>
    </source>
</evidence>
<name>A0A098LEX2_9BACT</name>
<organism evidence="3 4">
    <name type="scientific">Sporocytophaga myxococcoides</name>
    <dbReference type="NCBI Taxonomy" id="153721"/>
    <lineage>
        <taxon>Bacteria</taxon>
        <taxon>Pseudomonadati</taxon>
        <taxon>Bacteroidota</taxon>
        <taxon>Cytophagia</taxon>
        <taxon>Cytophagales</taxon>
        <taxon>Cytophagaceae</taxon>
        <taxon>Sporocytophaga</taxon>
    </lineage>
</organism>
<reference evidence="3 4" key="1">
    <citation type="submission" date="2014-09" db="EMBL/GenBank/DDBJ databases">
        <title>Sporocytophaga myxococcoides PG-01 genome sequencing.</title>
        <authorList>
            <person name="Liu L."/>
            <person name="Gao P.J."/>
            <person name="Chen G.J."/>
            <person name="Wang L.S."/>
        </authorList>
    </citation>
    <scope>NUCLEOTIDE SEQUENCE [LARGE SCALE GENOMIC DNA]</scope>
    <source>
        <strain evidence="3 4">PG-01</strain>
    </source>
</reference>
<evidence type="ECO:0000256" key="1">
    <source>
        <dbReference type="SAM" id="MobiDB-lite"/>
    </source>
</evidence>
<keyword evidence="4" id="KW-1185">Reference proteome</keyword>
<proteinExistence type="predicted"/>
<dbReference type="EMBL" id="BBLT01000005">
    <property type="protein sequence ID" value="GAL85485.1"/>
    <property type="molecule type" value="Genomic_DNA"/>
</dbReference>
<dbReference type="SUPFAM" id="SSF56925">
    <property type="entry name" value="OMPA-like"/>
    <property type="match status" value="1"/>
</dbReference>
<sequence>MTLFPGTDANAQGNKRRTPTSRRNAEFLEKQWWIGVRGGLSYSKVKPGDRYSVFSSTEGEPNSLDKKYNGFKGAGALAGLELTFTYKTVSLSFQPNYRRQRFSYSNRYEWKDTSGVVTFDLNYKQDHQLDYIELPLLIKYDILKNAIKPYVQAGFYYGILSTANKKVEINGTDKASGGTEFKQPDIMVGAKDLFIRSSIGFMAGAGVSYDVGNIKVLLDVNYRLGTNNITNRKNRYTNNALSGAGDALDDLKLRNISINLGCLLPMRYVNANNFRSR</sequence>
<feature type="region of interest" description="Disordered" evidence="1">
    <location>
        <begin position="1"/>
        <end position="21"/>
    </location>
</feature>
<dbReference type="Proteomes" id="UP000030185">
    <property type="component" value="Unassembled WGS sequence"/>
</dbReference>
<dbReference type="eggNOG" id="COG3047">
    <property type="taxonomic scope" value="Bacteria"/>
</dbReference>